<dbReference type="Proteomes" id="UP000642748">
    <property type="component" value="Unassembled WGS sequence"/>
</dbReference>
<reference evidence="1" key="1">
    <citation type="submission" date="2021-01" db="EMBL/GenBank/DDBJ databases">
        <title>Whole genome shotgun sequence of Rugosimonospora africana NBRC 104875.</title>
        <authorList>
            <person name="Komaki H."/>
            <person name="Tamura T."/>
        </authorList>
    </citation>
    <scope>NUCLEOTIDE SEQUENCE</scope>
    <source>
        <strain evidence="1">NBRC 104875</strain>
    </source>
</reference>
<evidence type="ECO:0000313" key="1">
    <source>
        <dbReference type="EMBL" id="GIH17120.1"/>
    </source>
</evidence>
<accession>A0A8J3QWK1</accession>
<dbReference type="AlphaFoldDB" id="A0A8J3QWK1"/>
<keyword evidence="2" id="KW-1185">Reference proteome</keyword>
<evidence type="ECO:0000313" key="2">
    <source>
        <dbReference type="Proteomes" id="UP000642748"/>
    </source>
</evidence>
<dbReference type="EMBL" id="BONZ01000050">
    <property type="protein sequence ID" value="GIH17120.1"/>
    <property type="molecule type" value="Genomic_DNA"/>
</dbReference>
<gene>
    <name evidence="1" type="ORF">Raf01_52920</name>
</gene>
<organism evidence="1 2">
    <name type="scientific">Rugosimonospora africana</name>
    <dbReference type="NCBI Taxonomy" id="556532"/>
    <lineage>
        <taxon>Bacteria</taxon>
        <taxon>Bacillati</taxon>
        <taxon>Actinomycetota</taxon>
        <taxon>Actinomycetes</taxon>
        <taxon>Micromonosporales</taxon>
        <taxon>Micromonosporaceae</taxon>
        <taxon>Rugosimonospora</taxon>
    </lineage>
</organism>
<proteinExistence type="predicted"/>
<sequence length="148" mass="15613">MIPLLSARQLTGTPSAMAGATLSYDSGPDDLWVGNEFLRTYSSDDARQAVTDLRTLIGRCPSVVVSSGLGDGDRFRFAVAPGPPLGDDSIHVSEITTSGSETLESDSVLVRIGTTLVVVQEEGNKPGGDRYLPQLAQAALRRYEATGS</sequence>
<protein>
    <submittedName>
        <fullName evidence="1">Uncharacterized protein</fullName>
    </submittedName>
</protein>
<comment type="caution">
    <text evidence="1">The sequence shown here is derived from an EMBL/GenBank/DDBJ whole genome shotgun (WGS) entry which is preliminary data.</text>
</comment>
<name>A0A8J3QWK1_9ACTN</name>